<evidence type="ECO:0000256" key="3">
    <source>
        <dbReference type="ARBA" id="ARBA00022898"/>
    </source>
</evidence>
<dbReference type="Gene3D" id="2.40.37.10">
    <property type="entry name" value="Lyase, Ornithine Decarboxylase, Chain A, domain 1"/>
    <property type="match status" value="1"/>
</dbReference>
<dbReference type="PRINTS" id="PR01179">
    <property type="entry name" value="ODADCRBXLASE"/>
</dbReference>
<dbReference type="CDD" id="cd00622">
    <property type="entry name" value="PLPDE_III_ODC"/>
    <property type="match status" value="1"/>
</dbReference>
<evidence type="ECO:0000256" key="4">
    <source>
        <dbReference type="ARBA" id="ARBA00023239"/>
    </source>
</evidence>
<evidence type="ECO:0000259" key="9">
    <source>
        <dbReference type="Pfam" id="PF02784"/>
    </source>
</evidence>
<keyword evidence="3 8" id="KW-0663">Pyridoxal phosphate</keyword>
<keyword evidence="4" id="KW-0456">Lyase</keyword>
<organism evidence="10 11">
    <name type="scientific">Terasakiella brassicae</name>
    <dbReference type="NCBI Taxonomy" id="1634917"/>
    <lineage>
        <taxon>Bacteria</taxon>
        <taxon>Pseudomonadati</taxon>
        <taxon>Pseudomonadota</taxon>
        <taxon>Alphaproteobacteria</taxon>
        <taxon>Rhodospirillales</taxon>
        <taxon>Terasakiellaceae</taxon>
        <taxon>Terasakiella</taxon>
    </lineage>
</organism>
<dbReference type="Pfam" id="PF02784">
    <property type="entry name" value="Orn_Arg_deC_N"/>
    <property type="match status" value="1"/>
</dbReference>
<feature type="active site" description="Proton donor" evidence="8">
    <location>
        <position position="326"/>
    </location>
</feature>
<dbReference type="PANTHER" id="PTHR11482">
    <property type="entry name" value="ARGININE/DIAMINOPIMELATE/ORNITHINE DECARBOXYLASE"/>
    <property type="match status" value="1"/>
</dbReference>
<proteinExistence type="inferred from homology"/>
<keyword evidence="11" id="KW-1185">Reference proteome</keyword>
<evidence type="ECO:0000256" key="5">
    <source>
        <dbReference type="ARBA" id="ARBA00034115"/>
    </source>
</evidence>
<dbReference type="FunFam" id="2.40.37.10:FF:000004">
    <property type="entry name" value="Ornithine decarboxylase"/>
    <property type="match status" value="1"/>
</dbReference>
<evidence type="ECO:0000313" key="10">
    <source>
        <dbReference type="EMBL" id="GGF67603.1"/>
    </source>
</evidence>
<dbReference type="InterPro" id="IPR000183">
    <property type="entry name" value="Orn/DAP/Arg_de-COase"/>
</dbReference>
<feature type="modified residue" description="N6-(pyridoxal phosphate)lysine" evidence="8">
    <location>
        <position position="47"/>
    </location>
</feature>
<dbReference type="FunFam" id="3.20.20.10:FF:000008">
    <property type="entry name" value="Ornithine decarboxylase"/>
    <property type="match status" value="1"/>
</dbReference>
<dbReference type="AlphaFoldDB" id="A0A917FEE1"/>
<dbReference type="PANTHER" id="PTHR11482:SF6">
    <property type="entry name" value="ORNITHINE DECARBOXYLASE 1-RELATED"/>
    <property type="match status" value="1"/>
</dbReference>
<evidence type="ECO:0000256" key="6">
    <source>
        <dbReference type="ARBA" id="ARBA00034138"/>
    </source>
</evidence>
<evidence type="ECO:0000256" key="1">
    <source>
        <dbReference type="ARBA" id="ARBA00001933"/>
    </source>
</evidence>
<dbReference type="Gene3D" id="3.20.20.10">
    <property type="entry name" value="Alanine racemase"/>
    <property type="match status" value="1"/>
</dbReference>
<dbReference type="InterPro" id="IPR009006">
    <property type="entry name" value="Ala_racemase/Decarboxylase_C"/>
</dbReference>
<reference evidence="10" key="2">
    <citation type="submission" date="2020-09" db="EMBL/GenBank/DDBJ databases">
        <authorList>
            <person name="Sun Q."/>
            <person name="Zhou Y."/>
        </authorList>
    </citation>
    <scope>NUCLEOTIDE SEQUENCE</scope>
    <source>
        <strain evidence="10">CGMCC 1.15254</strain>
    </source>
</reference>
<gene>
    <name evidence="10" type="ORF">GCM10011332_22140</name>
</gene>
<comment type="catalytic activity">
    <reaction evidence="7">
        <text>L-ornithine + H(+) = putrescine + CO2</text>
        <dbReference type="Rhea" id="RHEA:22964"/>
        <dbReference type="ChEBI" id="CHEBI:15378"/>
        <dbReference type="ChEBI" id="CHEBI:16526"/>
        <dbReference type="ChEBI" id="CHEBI:46911"/>
        <dbReference type="ChEBI" id="CHEBI:326268"/>
        <dbReference type="EC" id="4.1.1.17"/>
    </reaction>
</comment>
<evidence type="ECO:0000256" key="2">
    <source>
        <dbReference type="ARBA" id="ARBA00008872"/>
    </source>
</evidence>
<protein>
    <recommendedName>
        <fullName evidence="6">ornithine decarboxylase</fullName>
        <ecNumber evidence="6">4.1.1.17</ecNumber>
    </recommendedName>
</protein>
<comment type="caution">
    <text evidence="10">The sequence shown here is derived from an EMBL/GenBank/DDBJ whole genome shotgun (WGS) entry which is preliminary data.</text>
</comment>
<dbReference type="InterPro" id="IPR029066">
    <property type="entry name" value="PLP-binding_barrel"/>
</dbReference>
<comment type="pathway">
    <text evidence="5">Amine and polyamine biosynthesis; putrescine biosynthesis via L-ornithine pathway; putrescine from L-ornithine: step 1/1.</text>
</comment>
<dbReference type="PRINTS" id="PR01182">
    <property type="entry name" value="ORNDCRBXLASE"/>
</dbReference>
<dbReference type="GO" id="GO:0004586">
    <property type="term" value="F:ornithine decarboxylase activity"/>
    <property type="evidence" value="ECO:0007669"/>
    <property type="project" value="UniProtKB-EC"/>
</dbReference>
<dbReference type="SUPFAM" id="SSF50621">
    <property type="entry name" value="Alanine racemase C-terminal domain-like"/>
    <property type="match status" value="1"/>
</dbReference>
<dbReference type="EMBL" id="BMHV01000015">
    <property type="protein sequence ID" value="GGF67603.1"/>
    <property type="molecule type" value="Genomic_DNA"/>
</dbReference>
<dbReference type="EC" id="4.1.1.17" evidence="6"/>
<reference evidence="10" key="1">
    <citation type="journal article" date="2014" name="Int. J. Syst. Evol. Microbiol.">
        <title>Complete genome sequence of Corynebacterium casei LMG S-19264T (=DSM 44701T), isolated from a smear-ripened cheese.</title>
        <authorList>
            <consortium name="US DOE Joint Genome Institute (JGI-PGF)"/>
            <person name="Walter F."/>
            <person name="Albersmeier A."/>
            <person name="Kalinowski J."/>
            <person name="Ruckert C."/>
        </authorList>
    </citation>
    <scope>NUCLEOTIDE SEQUENCE</scope>
    <source>
        <strain evidence="10">CGMCC 1.15254</strain>
    </source>
</reference>
<evidence type="ECO:0000256" key="8">
    <source>
        <dbReference type="PIRSR" id="PIRSR600183-50"/>
    </source>
</evidence>
<dbReference type="Proteomes" id="UP000632498">
    <property type="component" value="Unassembled WGS sequence"/>
</dbReference>
<dbReference type="SUPFAM" id="SSF51419">
    <property type="entry name" value="PLP-binding barrel"/>
    <property type="match status" value="1"/>
</dbReference>
<evidence type="ECO:0000313" key="11">
    <source>
        <dbReference type="Proteomes" id="UP000632498"/>
    </source>
</evidence>
<name>A0A917FEE1_9PROT</name>
<dbReference type="InterPro" id="IPR022644">
    <property type="entry name" value="De-COase2_N"/>
</dbReference>
<dbReference type="GO" id="GO:0005737">
    <property type="term" value="C:cytoplasm"/>
    <property type="evidence" value="ECO:0007669"/>
    <property type="project" value="TreeGrafter"/>
</dbReference>
<comment type="similarity">
    <text evidence="2">Belongs to the Orn/Lys/Arg decarboxylase class-II family.</text>
</comment>
<accession>A0A917FEE1</accession>
<comment type="cofactor">
    <cofactor evidence="1 8">
        <name>pyridoxal 5'-phosphate</name>
        <dbReference type="ChEBI" id="CHEBI:597326"/>
    </cofactor>
</comment>
<dbReference type="GO" id="GO:0033387">
    <property type="term" value="P:putrescine biosynthetic process from arginine, via ornithine"/>
    <property type="evidence" value="ECO:0007669"/>
    <property type="project" value="TreeGrafter"/>
</dbReference>
<dbReference type="RefSeq" id="WP_188664968.1">
    <property type="nucleotide sequence ID" value="NZ_BMHV01000015.1"/>
</dbReference>
<dbReference type="PROSITE" id="PS00878">
    <property type="entry name" value="ODR_DC_2_1"/>
    <property type="match status" value="1"/>
</dbReference>
<evidence type="ECO:0000256" key="7">
    <source>
        <dbReference type="ARBA" id="ARBA00049127"/>
    </source>
</evidence>
<feature type="domain" description="Orn/DAP/Arg decarboxylase 2 N-terminal" evidence="9">
    <location>
        <begin position="25"/>
        <end position="261"/>
    </location>
</feature>
<dbReference type="InterPro" id="IPR022653">
    <property type="entry name" value="De-COase2_pyr-phos_BS"/>
</dbReference>
<sequence length="378" mass="41942">MTPKIEAFLKDAEKDSPFLVVDLDVVEDRYKRLNSAFSEGHIYYAMKANPAKPILERLNQLGSRFDAASLGEIMQCLETGVDPKRISFGNTLKKKKDIKAAYDLGVDLFAFDSEDELDKIAEAAPGSRVYCRILVNRHGAGASWPLSRKFGCSSAMAHELLMQAKAKGLVPFGVSFHVGSQQLDPAHWAKAISDVATLFDALGEGGIQLQMINIGGGFPARYQEDIPSLEEFVDYIKEHMTASFGEKWPEIYMEPGRYIVAEAGVLQSEVVCVSIKDFAEEIRWVYLDVGKFGGLAETIDESIVYQMVTEYDDQEMGPVIVAGPTCDSCDTLYERTYFQLPLALKTGDKINILSTGAYTTMYASQGFNGFEPPKEYFI</sequence>
<dbReference type="InterPro" id="IPR002433">
    <property type="entry name" value="Orn_de-COase"/>
</dbReference>